<dbReference type="InterPro" id="IPR014748">
    <property type="entry name" value="Enoyl-CoA_hydra_C"/>
</dbReference>
<evidence type="ECO:0000256" key="1">
    <source>
        <dbReference type="ARBA" id="ARBA00005254"/>
    </source>
</evidence>
<name>A0ABT9VPC8_9BACI</name>
<sequence length="263" mass="29264">MSEKGVMFETQQTIGFIHLNNPKRANALSKFLVKDLARIVKELKHNEKLTAVIFTGGDSKAFCAGADLKERQTMNEDEIVEYVRLLRNTFDEIAALPMPTIAAIKGLALGGGCELALACDFRVMEEDALIGLTEVSWGIIPGAGGTQRIQCLVGIGMAKKLILTAEKLTGKKAYDIGLVEEICQKGQAEKKALQLAEQMAENSMHSIRLAKQAIDYLNRVQLKQGFEEEWNCYQQTIQHSDRLEGLAAFQEKRKPNFLNHLKI</sequence>
<dbReference type="SUPFAM" id="SSF52096">
    <property type="entry name" value="ClpP/crotonase"/>
    <property type="match status" value="1"/>
</dbReference>
<dbReference type="PANTHER" id="PTHR11941">
    <property type="entry name" value="ENOYL-COA HYDRATASE-RELATED"/>
    <property type="match status" value="1"/>
</dbReference>
<dbReference type="InterPro" id="IPR001753">
    <property type="entry name" value="Enoyl-CoA_hydra/iso"/>
</dbReference>
<dbReference type="InterPro" id="IPR029045">
    <property type="entry name" value="ClpP/crotonase-like_dom_sf"/>
</dbReference>
<evidence type="ECO:0000256" key="2">
    <source>
        <dbReference type="ARBA" id="ARBA00023239"/>
    </source>
</evidence>
<keyword evidence="2 3" id="KW-0456">Lyase</keyword>
<gene>
    <name evidence="3" type="ORF">J2S06_001911</name>
</gene>
<dbReference type="EC" id="4.2.1.18" evidence="3"/>
<dbReference type="GO" id="GO:0004490">
    <property type="term" value="F:methylglutaconyl-CoA hydratase activity"/>
    <property type="evidence" value="ECO:0007669"/>
    <property type="project" value="UniProtKB-EC"/>
</dbReference>
<organism evidence="3 4">
    <name type="scientific">Aeribacillus alveayuensis</name>
    <dbReference type="NCBI Taxonomy" id="279215"/>
    <lineage>
        <taxon>Bacteria</taxon>
        <taxon>Bacillati</taxon>
        <taxon>Bacillota</taxon>
        <taxon>Bacilli</taxon>
        <taxon>Bacillales</taxon>
        <taxon>Bacillaceae</taxon>
        <taxon>Aeribacillus</taxon>
    </lineage>
</organism>
<reference evidence="3 4" key="1">
    <citation type="submission" date="2023-07" db="EMBL/GenBank/DDBJ databases">
        <title>Genomic Encyclopedia of Type Strains, Phase IV (KMG-IV): sequencing the most valuable type-strain genomes for metagenomic binning, comparative biology and taxonomic classification.</title>
        <authorList>
            <person name="Goeker M."/>
        </authorList>
    </citation>
    <scope>NUCLEOTIDE SEQUENCE [LARGE SCALE GENOMIC DNA]</scope>
    <source>
        <strain evidence="3 4">DSM 19092</strain>
    </source>
</reference>
<accession>A0ABT9VPC8</accession>
<dbReference type="EMBL" id="JAUSTR010000007">
    <property type="protein sequence ID" value="MDQ0162834.1"/>
    <property type="molecule type" value="Genomic_DNA"/>
</dbReference>
<dbReference type="PANTHER" id="PTHR11941:SF171">
    <property type="entry name" value="SD19268P"/>
    <property type="match status" value="1"/>
</dbReference>
<comment type="caution">
    <text evidence="3">The sequence shown here is derived from an EMBL/GenBank/DDBJ whole genome shotgun (WGS) entry which is preliminary data.</text>
</comment>
<dbReference type="Proteomes" id="UP001225646">
    <property type="component" value="Unassembled WGS sequence"/>
</dbReference>
<dbReference type="RefSeq" id="WP_419152123.1">
    <property type="nucleotide sequence ID" value="NZ_JAUSTR010000007.1"/>
</dbReference>
<dbReference type="Gene3D" id="3.90.226.10">
    <property type="entry name" value="2-enoyl-CoA Hydratase, Chain A, domain 1"/>
    <property type="match status" value="1"/>
</dbReference>
<keyword evidence="4" id="KW-1185">Reference proteome</keyword>
<proteinExistence type="inferred from homology"/>
<protein>
    <submittedName>
        <fullName evidence="3">Methylglutaconyl-CoA hydratase</fullName>
        <ecNumber evidence="3">4.2.1.18</ecNumber>
    </submittedName>
</protein>
<evidence type="ECO:0000313" key="3">
    <source>
        <dbReference type="EMBL" id="MDQ0162834.1"/>
    </source>
</evidence>
<dbReference type="Gene3D" id="1.10.12.10">
    <property type="entry name" value="Lyase 2-enoyl-coa Hydratase, Chain A, domain 2"/>
    <property type="match status" value="1"/>
</dbReference>
<dbReference type="Pfam" id="PF00378">
    <property type="entry name" value="ECH_1"/>
    <property type="match status" value="1"/>
</dbReference>
<dbReference type="CDD" id="cd06558">
    <property type="entry name" value="crotonase-like"/>
    <property type="match status" value="1"/>
</dbReference>
<comment type="similarity">
    <text evidence="1">Belongs to the enoyl-CoA hydratase/isomerase family.</text>
</comment>
<evidence type="ECO:0000313" key="4">
    <source>
        <dbReference type="Proteomes" id="UP001225646"/>
    </source>
</evidence>